<feature type="region of interest" description="Disordered" evidence="2">
    <location>
        <begin position="1"/>
        <end position="22"/>
    </location>
</feature>
<dbReference type="OrthoDB" id="276323at2759"/>
<reference evidence="4" key="1">
    <citation type="journal article" date="2018" name="Nat. Microbiol.">
        <title>Leveraging single-cell genomics to expand the fungal tree of life.</title>
        <authorList>
            <person name="Ahrendt S.R."/>
            <person name="Quandt C.A."/>
            <person name="Ciobanu D."/>
            <person name="Clum A."/>
            <person name="Salamov A."/>
            <person name="Andreopoulos B."/>
            <person name="Cheng J.F."/>
            <person name="Woyke T."/>
            <person name="Pelin A."/>
            <person name="Henrissat B."/>
            <person name="Reynolds N.K."/>
            <person name="Benny G.L."/>
            <person name="Smith M.E."/>
            <person name="James T.Y."/>
            <person name="Grigoriev I.V."/>
        </authorList>
    </citation>
    <scope>NUCLEOTIDE SEQUENCE [LARGE SCALE GENOMIC DNA]</scope>
    <source>
        <strain evidence="4">ATCC 52028</strain>
    </source>
</reference>
<evidence type="ECO:0008006" key="5">
    <source>
        <dbReference type="Google" id="ProtNLM"/>
    </source>
</evidence>
<evidence type="ECO:0000313" key="4">
    <source>
        <dbReference type="Proteomes" id="UP000274922"/>
    </source>
</evidence>
<dbReference type="PANTHER" id="PTHR12832:SF11">
    <property type="entry name" value="LD23868P"/>
    <property type="match status" value="1"/>
</dbReference>
<evidence type="ECO:0000256" key="1">
    <source>
        <dbReference type="ARBA" id="ARBA00010954"/>
    </source>
</evidence>
<dbReference type="InterPro" id="IPR008862">
    <property type="entry name" value="Tcp11"/>
</dbReference>
<dbReference type="AlphaFoldDB" id="A0A4P9XA95"/>
<feature type="compositionally biased region" description="Low complexity" evidence="2">
    <location>
        <begin position="58"/>
        <end position="79"/>
    </location>
</feature>
<proteinExistence type="inferred from homology"/>
<dbReference type="STRING" id="1555241.A0A4P9XA95"/>
<sequence>MPVPSVVAASATVTPQASPKPKPVAAVIDAEALLQVSSPQLFPAITDSAGHTTDSVIATPSRTTDAASSSSSTASTPSPKASPPPKLAATLPAPPAAAAAAFNNAQLAHEVVLDPDFSLRNARTDADSFEAKVTEIAKRAFFDRVRSELAEGKHAMVPDLLMTMRENLLGMLPNATGATAVEIADKFDRDLMMQQLAEGTKRLDIPAYLHFVAAKMLSMCAPIRDRDIRALEQVDDLALVMQRLLAIQEEMKLDIADYHLQQAKPLLKEHAVEYERSKFDAGVADGSITLSGTRAWLQASWDKAKAIADERNPESVNLEVNKPRFEDVYHDAVLELIFGNVPLSMLDNATLLATVPETLHMDAARLARLQNEVQAALMVAGLSMIIRSAFPGMRDQPDVFKAFKAAIYAQLRAKETDLASLQKLAVETVQGARGYAALSDEQAQVLRASVEKVLDHKDTVYQLLLRRFQSLVRQHLKDGTFKRDGLARVGLDLVAEEAERLSRLICLLVKHDKEVHAAHYDGILRVMQA</sequence>
<accession>A0A4P9XA95</accession>
<gene>
    <name evidence="3" type="ORF">CXG81DRAFT_11001</name>
</gene>
<dbReference type="GO" id="GO:0010737">
    <property type="term" value="P:protein kinase A signaling"/>
    <property type="evidence" value="ECO:0007669"/>
    <property type="project" value="TreeGrafter"/>
</dbReference>
<organism evidence="3 4">
    <name type="scientific">Caulochytrium protostelioides</name>
    <dbReference type="NCBI Taxonomy" id="1555241"/>
    <lineage>
        <taxon>Eukaryota</taxon>
        <taxon>Fungi</taxon>
        <taxon>Fungi incertae sedis</taxon>
        <taxon>Chytridiomycota</taxon>
        <taxon>Chytridiomycota incertae sedis</taxon>
        <taxon>Chytridiomycetes</taxon>
        <taxon>Caulochytriales</taxon>
        <taxon>Caulochytriaceae</taxon>
        <taxon>Caulochytrium</taxon>
    </lineage>
</organism>
<dbReference type="Pfam" id="PF05794">
    <property type="entry name" value="Tcp11"/>
    <property type="match status" value="1"/>
</dbReference>
<dbReference type="EMBL" id="ML014148">
    <property type="protein sequence ID" value="RKP02236.1"/>
    <property type="molecule type" value="Genomic_DNA"/>
</dbReference>
<evidence type="ECO:0000256" key="2">
    <source>
        <dbReference type="SAM" id="MobiDB-lite"/>
    </source>
</evidence>
<keyword evidence="4" id="KW-1185">Reference proteome</keyword>
<protein>
    <recommendedName>
        <fullName evidence="5">Tcp11-domain-containing protein</fullName>
    </recommendedName>
</protein>
<evidence type="ECO:0000313" key="3">
    <source>
        <dbReference type="EMBL" id="RKP02236.1"/>
    </source>
</evidence>
<comment type="similarity">
    <text evidence="1">Belongs to the TCP11 family.</text>
</comment>
<dbReference type="Proteomes" id="UP000274922">
    <property type="component" value="Unassembled WGS sequence"/>
</dbReference>
<feature type="region of interest" description="Disordered" evidence="2">
    <location>
        <begin position="44"/>
        <end position="89"/>
    </location>
</feature>
<dbReference type="PANTHER" id="PTHR12832">
    <property type="entry name" value="TESTIS-SPECIFIC PROTEIN PBS13 T-COMPLEX 11"/>
    <property type="match status" value="1"/>
</dbReference>
<name>A0A4P9XA95_9FUNG</name>
<feature type="compositionally biased region" description="Low complexity" evidence="2">
    <location>
        <begin position="1"/>
        <end position="19"/>
    </location>
</feature>